<dbReference type="RefSeq" id="WP_221185872.1">
    <property type="nucleotide sequence ID" value="NZ_JACHVQ010000007.1"/>
</dbReference>
<dbReference type="CDD" id="cd04301">
    <property type="entry name" value="NAT_SF"/>
    <property type="match status" value="1"/>
</dbReference>
<evidence type="ECO:0000313" key="5">
    <source>
        <dbReference type="Proteomes" id="UP000559182"/>
    </source>
</evidence>
<reference evidence="4 5" key="1">
    <citation type="submission" date="2020-08" db="EMBL/GenBank/DDBJ databases">
        <title>Sequencing the genomes of 1000 actinobacteria strains.</title>
        <authorList>
            <person name="Klenk H.-P."/>
        </authorList>
    </citation>
    <scope>NUCLEOTIDE SEQUENCE [LARGE SCALE GENOMIC DNA]</scope>
    <source>
        <strain evidence="4 5">DSM 105369</strain>
    </source>
</reference>
<name>A0A839NK74_9MICO</name>
<dbReference type="Proteomes" id="UP000559182">
    <property type="component" value="Unassembled WGS sequence"/>
</dbReference>
<evidence type="ECO:0000259" key="3">
    <source>
        <dbReference type="PROSITE" id="PS51186"/>
    </source>
</evidence>
<dbReference type="PANTHER" id="PTHR43877">
    <property type="entry name" value="AMINOALKYLPHOSPHONATE N-ACETYLTRANSFERASE-RELATED-RELATED"/>
    <property type="match status" value="1"/>
</dbReference>
<dbReference type="SUPFAM" id="SSF55729">
    <property type="entry name" value="Acyl-CoA N-acyltransferases (Nat)"/>
    <property type="match status" value="2"/>
</dbReference>
<comment type="caution">
    <text evidence="4">The sequence shown here is derived from an EMBL/GenBank/DDBJ whole genome shotgun (WGS) entry which is preliminary data.</text>
</comment>
<dbReference type="InterPro" id="IPR016181">
    <property type="entry name" value="Acyl_CoA_acyltransferase"/>
</dbReference>
<dbReference type="Pfam" id="PF00583">
    <property type="entry name" value="Acetyltransf_1"/>
    <property type="match status" value="1"/>
</dbReference>
<dbReference type="EMBL" id="JACHVQ010000007">
    <property type="protein sequence ID" value="MBB2894732.1"/>
    <property type="molecule type" value="Genomic_DNA"/>
</dbReference>
<dbReference type="PROSITE" id="PS51186">
    <property type="entry name" value="GNAT"/>
    <property type="match status" value="1"/>
</dbReference>
<dbReference type="AlphaFoldDB" id="A0A839NK74"/>
<evidence type="ECO:0000256" key="2">
    <source>
        <dbReference type="ARBA" id="ARBA00023315"/>
    </source>
</evidence>
<gene>
    <name evidence="4" type="ORF">FHU39_004783</name>
</gene>
<accession>A0A839NK74</accession>
<protein>
    <submittedName>
        <fullName evidence="4">GNAT superfamily N-acetyltransferase</fullName>
    </submittedName>
</protein>
<dbReference type="Gene3D" id="3.40.630.30">
    <property type="match status" value="1"/>
</dbReference>
<dbReference type="InterPro" id="IPR050832">
    <property type="entry name" value="Bact_Acetyltransf"/>
</dbReference>
<keyword evidence="5" id="KW-1185">Reference proteome</keyword>
<evidence type="ECO:0000256" key="1">
    <source>
        <dbReference type="ARBA" id="ARBA00022679"/>
    </source>
</evidence>
<sequence length="300" mass="32751">MATDVTVRRARADDAEAVAALRRTVFPYKVMSAEMLRHAITSEHPGEERLALVAERTDRIVGWGKAGLNVWTSASGHSSLAVFVHPDHRGDGIGSTLCTRLHQHLRDAGAQRVQVFALQDSGEFARHRGYEPTRTMHYAGVRLEDLPPGPTPPAGVELHTYAEVDPRSVYAAEMLAASDEPGDAPLDSMDYDQWLTDFWNDPAIDRNLSVAAVSGDEVLSFTIAETDGDRLWSAFSGTVPPQRGRGLSKLVKSASLHRAHANGVVSAYTSNDDRNGPMLAVNDWLGYRRVATELGLARDL</sequence>
<dbReference type="InterPro" id="IPR000182">
    <property type="entry name" value="GNAT_dom"/>
</dbReference>
<organism evidence="4 5">
    <name type="scientific">Flexivirga oryzae</name>
    <dbReference type="NCBI Taxonomy" id="1794944"/>
    <lineage>
        <taxon>Bacteria</taxon>
        <taxon>Bacillati</taxon>
        <taxon>Actinomycetota</taxon>
        <taxon>Actinomycetes</taxon>
        <taxon>Micrococcales</taxon>
        <taxon>Dermacoccaceae</taxon>
        <taxon>Flexivirga</taxon>
    </lineage>
</organism>
<dbReference type="GO" id="GO:0016747">
    <property type="term" value="F:acyltransferase activity, transferring groups other than amino-acyl groups"/>
    <property type="evidence" value="ECO:0007669"/>
    <property type="project" value="InterPro"/>
</dbReference>
<proteinExistence type="predicted"/>
<feature type="domain" description="N-acetyltransferase" evidence="3">
    <location>
        <begin position="5"/>
        <end position="148"/>
    </location>
</feature>
<keyword evidence="2" id="KW-0012">Acyltransferase</keyword>
<keyword evidence="1 4" id="KW-0808">Transferase</keyword>
<evidence type="ECO:0000313" key="4">
    <source>
        <dbReference type="EMBL" id="MBB2894732.1"/>
    </source>
</evidence>